<reference evidence="1" key="1">
    <citation type="journal article" date="2020" name="Stud. Mycol.">
        <title>101 Dothideomycetes genomes: a test case for predicting lifestyles and emergence of pathogens.</title>
        <authorList>
            <person name="Haridas S."/>
            <person name="Albert R."/>
            <person name="Binder M."/>
            <person name="Bloem J."/>
            <person name="Labutti K."/>
            <person name="Salamov A."/>
            <person name="Andreopoulos B."/>
            <person name="Baker S."/>
            <person name="Barry K."/>
            <person name="Bills G."/>
            <person name="Bluhm B."/>
            <person name="Cannon C."/>
            <person name="Castanera R."/>
            <person name="Culley D."/>
            <person name="Daum C."/>
            <person name="Ezra D."/>
            <person name="Gonzalez J."/>
            <person name="Henrissat B."/>
            <person name="Kuo A."/>
            <person name="Liang C."/>
            <person name="Lipzen A."/>
            <person name="Lutzoni F."/>
            <person name="Magnuson J."/>
            <person name="Mondo S."/>
            <person name="Nolan M."/>
            <person name="Ohm R."/>
            <person name="Pangilinan J."/>
            <person name="Park H.-J."/>
            <person name="Ramirez L."/>
            <person name="Alfaro M."/>
            <person name="Sun H."/>
            <person name="Tritt A."/>
            <person name="Yoshinaga Y."/>
            <person name="Zwiers L.-H."/>
            <person name="Turgeon B."/>
            <person name="Goodwin S."/>
            <person name="Spatafora J."/>
            <person name="Crous P."/>
            <person name="Grigoriev I."/>
        </authorList>
    </citation>
    <scope>NUCLEOTIDE SEQUENCE</scope>
    <source>
        <strain evidence="1">CBS 207.26</strain>
    </source>
</reference>
<gene>
    <name evidence="1" type="ORF">K469DRAFT_609165</name>
</gene>
<feature type="non-terminal residue" evidence="1">
    <location>
        <position position="1"/>
    </location>
</feature>
<dbReference type="Proteomes" id="UP000800200">
    <property type="component" value="Unassembled WGS sequence"/>
</dbReference>
<proteinExistence type="predicted"/>
<name>A0A6A6D8U9_9PEZI</name>
<dbReference type="EMBL" id="ML994721">
    <property type="protein sequence ID" value="KAF2175901.1"/>
    <property type="molecule type" value="Genomic_DNA"/>
</dbReference>
<evidence type="ECO:0000313" key="2">
    <source>
        <dbReference type="Proteomes" id="UP000800200"/>
    </source>
</evidence>
<keyword evidence="2" id="KW-1185">Reference proteome</keyword>
<protein>
    <submittedName>
        <fullName evidence="1">Uncharacterized protein</fullName>
    </submittedName>
</protein>
<dbReference type="PANTHER" id="PTHR10622">
    <property type="entry name" value="HET DOMAIN-CONTAINING PROTEIN"/>
    <property type="match status" value="1"/>
</dbReference>
<organism evidence="1 2">
    <name type="scientific">Zopfia rhizophila CBS 207.26</name>
    <dbReference type="NCBI Taxonomy" id="1314779"/>
    <lineage>
        <taxon>Eukaryota</taxon>
        <taxon>Fungi</taxon>
        <taxon>Dikarya</taxon>
        <taxon>Ascomycota</taxon>
        <taxon>Pezizomycotina</taxon>
        <taxon>Dothideomycetes</taxon>
        <taxon>Dothideomycetes incertae sedis</taxon>
        <taxon>Zopfiaceae</taxon>
        <taxon>Zopfia</taxon>
    </lineage>
</organism>
<sequence length="133" mass="15159">LSRFSVNERMLWAARRETKREEDAAYSLLGVFNIHMPLIYGEGREKALIRLRKKIEESLKDELPDLPLTVFSKYNDSPLSPSSNIPFLRDPNYVDRRSLLDQIYEKLSVSASRAALVGLGGVGYNLNGLELKF</sequence>
<dbReference type="OrthoDB" id="3787959at2759"/>
<evidence type="ECO:0000313" key="1">
    <source>
        <dbReference type="EMBL" id="KAF2175901.1"/>
    </source>
</evidence>
<accession>A0A6A6D8U9</accession>
<dbReference type="PANTHER" id="PTHR10622:SF11">
    <property type="entry name" value="HET-DOMAIN-CONTAINING PROTEIN"/>
    <property type="match status" value="1"/>
</dbReference>
<dbReference type="AlphaFoldDB" id="A0A6A6D8U9"/>